<keyword evidence="7" id="KW-1185">Reference proteome</keyword>
<feature type="repeat" description="ANK" evidence="2">
    <location>
        <begin position="758"/>
        <end position="782"/>
    </location>
</feature>
<gene>
    <name evidence="6" type="ORF">CkaCkLH20_08083</name>
</gene>
<dbReference type="AlphaFoldDB" id="A0A9P6I2C2"/>
<feature type="repeat" description="ANK" evidence="2">
    <location>
        <begin position="1067"/>
        <end position="1099"/>
    </location>
</feature>
<feature type="domain" description="Nephrocystin 3-like N-terminal" evidence="5">
    <location>
        <begin position="189"/>
        <end position="350"/>
    </location>
</feature>
<dbReference type="SUPFAM" id="SSF48403">
    <property type="entry name" value="Ankyrin repeat"/>
    <property type="match status" value="2"/>
</dbReference>
<dbReference type="InterPro" id="IPR054471">
    <property type="entry name" value="GPIID_WHD"/>
</dbReference>
<dbReference type="SMART" id="SM00248">
    <property type="entry name" value="ANK"/>
    <property type="match status" value="10"/>
</dbReference>
<dbReference type="SUPFAM" id="SSF52540">
    <property type="entry name" value="P-loop containing nucleoside triphosphate hydrolases"/>
    <property type="match status" value="1"/>
</dbReference>
<evidence type="ECO:0000256" key="2">
    <source>
        <dbReference type="PROSITE-ProRule" id="PRU00023"/>
    </source>
</evidence>
<dbReference type="Gene3D" id="3.40.50.300">
    <property type="entry name" value="P-loop containing nucleotide triphosphate hydrolases"/>
    <property type="match status" value="1"/>
</dbReference>
<dbReference type="PROSITE" id="PS50297">
    <property type="entry name" value="ANK_REP_REGION"/>
    <property type="match status" value="5"/>
</dbReference>
<reference evidence="6" key="1">
    <citation type="submission" date="2020-03" db="EMBL/GenBank/DDBJ databases">
        <authorList>
            <person name="He L."/>
        </authorList>
    </citation>
    <scope>NUCLEOTIDE SEQUENCE</scope>
    <source>
        <strain evidence="6">CkLH20</strain>
    </source>
</reference>
<dbReference type="InterPro" id="IPR036770">
    <property type="entry name" value="Ankyrin_rpt-contain_sf"/>
</dbReference>
<feature type="repeat" description="ANK" evidence="2">
    <location>
        <begin position="966"/>
        <end position="999"/>
    </location>
</feature>
<sequence>MSFGFGVGDFLAVYQQANKVRKKFAGAPSQFKTIADEVRNPSIILSDSECVYESRESASPHPDDEDLRYITANCQSVLDELTETIDKYCELKSVDGKTDTKDKFKRAWKRLTFEPEDIRELRSRICSNIAALNAYNTRIARDNTQKLLQHQEEQQHESILAWLTKPDLGFQQVDYGSQHSLNLSRRQQGTGRWFLDSVQYRSWLDGDKQTLLCLGIPGAGKTTIAAIVIDDIHKRIEASPAIGLAFVYCGFRAKQNLSQLLASLVAQLSHGSDLKSLTNLYERHKFRRTRPTTEELSTTLVDIVISYAKVFFVIDAIDECSTDNGTRTRLLATILNIKENHNVNLMATSRHIPAVERLFKDVDCTDLEIRAKGEDIDAYVDAQISDLPYFVLEDVSLMQDIKNSIKRSVAGMFMLAAFYLDSLKGKMNSRGIRDALKRFPVGSDDLMYDFAYENAMERIQGQLKDHVDLAMKVLSWVSSAEEPMETSAIIDALAVEPGDQYIDKDRLFRLADLESVCAGLVTVDQSTGIIRLVHYTAQEYFDRKRNFWFPTADLDITRSCLTYLSFMDFGTNVHDLNDDWLRSHHPFGFYAFVSWGFHARRASKNNQKDSSQPLRDLLMNSIAQFFDTPNSELVGHLLLARVFEDDEETLVSQSSSTSSIWLHTAVFHELEDSIKFRGNYDVNAKDSLGRTPLHCAVGDKGGGSIIRLLLSAEDIDVNAQDYLGRSALWWAVFWTDSFSVKLLVQHEGIDVNLRDDEENLTPLQVAVENGDGECLKLLLETGKVDVNAPHEYGSHILDFPIDEGNEEITKLLVEHGAEIPASLRCLLEPSSLEVMNDTRDSLIKTLVSFCVGLDDRSKVDQLKTHLLSKAITTENHRAMELLFANGADVNSGRRSPEDSLHLGKIVTSNKRYLENLLFDRGAGIIRESTRFLEETPLLRAISKQDEHAVRLLLTWHADVNVKGGLGNDSPLLLAIKKASPISLVELLLENGADVEGEGCHAGESPLLYAVICRQQTVCKLLLEKGAKVDRESGTPMETPLHRAISMRQGAIAEILLDYGADANKMSMAESPLTKAILLGSSDIVKMLLEKGADPNEDCSRGDRAGWAYALQICGEVIREPLINGLVCDFDHDLVLCTPTMCAIILGKVREVLTALRSQSVKDKFWYSLPDIFKQHVKRPVDRGDYEGKEDDEDGMTSKPFGAYEDGGEEIVKLLAAHDGDISKTGLNGCISLNPASNEQEHQNTAKFLVAGGRSRMKENVGDNDGHKQMISDVR</sequence>
<proteinExistence type="predicted"/>
<evidence type="ECO:0008006" key="8">
    <source>
        <dbReference type="Google" id="ProtNLM"/>
    </source>
</evidence>
<dbReference type="InterPro" id="IPR002110">
    <property type="entry name" value="Ankyrin_rpt"/>
</dbReference>
<dbReference type="PROSITE" id="PS50088">
    <property type="entry name" value="ANK_REPEAT"/>
    <property type="match status" value="5"/>
</dbReference>
<keyword evidence="1" id="KW-0677">Repeat</keyword>
<evidence type="ECO:0000313" key="7">
    <source>
        <dbReference type="Proteomes" id="UP000781932"/>
    </source>
</evidence>
<comment type="caution">
    <text evidence="6">The sequence shown here is derived from an EMBL/GenBank/DDBJ whole genome shotgun (WGS) entry which is preliminary data.</text>
</comment>
<feature type="domain" description="GPI inositol-deacylase winged helix" evidence="4">
    <location>
        <begin position="468"/>
        <end position="541"/>
    </location>
</feature>
<dbReference type="RefSeq" id="XP_038743981.1">
    <property type="nucleotide sequence ID" value="XM_038890798.1"/>
</dbReference>
<feature type="region of interest" description="Disordered" evidence="3">
    <location>
        <begin position="1182"/>
        <end position="1201"/>
    </location>
</feature>
<evidence type="ECO:0000256" key="3">
    <source>
        <dbReference type="SAM" id="MobiDB-lite"/>
    </source>
</evidence>
<feature type="repeat" description="ANK" evidence="2">
    <location>
        <begin position="1001"/>
        <end position="1033"/>
    </location>
</feature>
<dbReference type="Gene3D" id="1.25.40.20">
    <property type="entry name" value="Ankyrin repeat-containing domain"/>
    <property type="match status" value="2"/>
</dbReference>
<evidence type="ECO:0000256" key="1">
    <source>
        <dbReference type="ARBA" id="ARBA00022737"/>
    </source>
</evidence>
<accession>A0A9P6I2C2</accession>
<reference evidence="6" key="2">
    <citation type="submission" date="2020-11" db="EMBL/GenBank/DDBJ databases">
        <title>Whole genome sequencing of Colletotrichum sp.</title>
        <authorList>
            <person name="Li H."/>
        </authorList>
    </citation>
    <scope>NUCLEOTIDE SEQUENCE</scope>
    <source>
        <strain evidence="6">CkLH20</strain>
    </source>
</reference>
<dbReference type="OrthoDB" id="448455at2759"/>
<dbReference type="Proteomes" id="UP000781932">
    <property type="component" value="Unassembled WGS sequence"/>
</dbReference>
<evidence type="ECO:0000313" key="6">
    <source>
        <dbReference type="EMBL" id="KAF9874520.1"/>
    </source>
</evidence>
<dbReference type="Pfam" id="PF00023">
    <property type="entry name" value="Ank"/>
    <property type="match status" value="1"/>
</dbReference>
<evidence type="ECO:0000259" key="4">
    <source>
        <dbReference type="Pfam" id="PF22939"/>
    </source>
</evidence>
<organism evidence="6 7">
    <name type="scientific">Colletotrichum karsti</name>
    <dbReference type="NCBI Taxonomy" id="1095194"/>
    <lineage>
        <taxon>Eukaryota</taxon>
        <taxon>Fungi</taxon>
        <taxon>Dikarya</taxon>
        <taxon>Ascomycota</taxon>
        <taxon>Pezizomycotina</taxon>
        <taxon>Sordariomycetes</taxon>
        <taxon>Hypocreomycetidae</taxon>
        <taxon>Glomerellales</taxon>
        <taxon>Glomerellaceae</taxon>
        <taxon>Colletotrichum</taxon>
        <taxon>Colletotrichum boninense species complex</taxon>
    </lineage>
</organism>
<feature type="repeat" description="ANK" evidence="2">
    <location>
        <begin position="1035"/>
        <end position="1067"/>
    </location>
</feature>
<dbReference type="PANTHER" id="PTHR10039:SF15">
    <property type="entry name" value="NACHT DOMAIN-CONTAINING PROTEIN"/>
    <property type="match status" value="1"/>
</dbReference>
<dbReference type="Pfam" id="PF12796">
    <property type="entry name" value="Ank_2"/>
    <property type="match status" value="3"/>
</dbReference>
<dbReference type="Pfam" id="PF24883">
    <property type="entry name" value="NPHP3_N"/>
    <property type="match status" value="1"/>
</dbReference>
<dbReference type="InterPro" id="IPR056884">
    <property type="entry name" value="NPHP3-like_N"/>
</dbReference>
<keyword evidence="2" id="KW-0040">ANK repeat</keyword>
<name>A0A9P6I2C2_9PEZI</name>
<dbReference type="GeneID" id="62163872"/>
<dbReference type="PANTHER" id="PTHR10039">
    <property type="entry name" value="AMELOGENIN"/>
    <property type="match status" value="1"/>
</dbReference>
<evidence type="ECO:0000259" key="5">
    <source>
        <dbReference type="Pfam" id="PF24883"/>
    </source>
</evidence>
<dbReference type="InterPro" id="IPR027417">
    <property type="entry name" value="P-loop_NTPase"/>
</dbReference>
<dbReference type="Pfam" id="PF22939">
    <property type="entry name" value="WHD_GPIID"/>
    <property type="match status" value="1"/>
</dbReference>
<dbReference type="EMBL" id="JAATWM020000026">
    <property type="protein sequence ID" value="KAF9874520.1"/>
    <property type="molecule type" value="Genomic_DNA"/>
</dbReference>
<protein>
    <recommendedName>
        <fullName evidence="8">NACHT domain-containing protein</fullName>
    </recommendedName>
</protein>